<feature type="transmembrane region" description="Helical" evidence="2">
    <location>
        <begin position="583"/>
        <end position="609"/>
    </location>
</feature>
<organism evidence="3 4">
    <name type="scientific">Thraustotheca clavata</name>
    <dbReference type="NCBI Taxonomy" id="74557"/>
    <lineage>
        <taxon>Eukaryota</taxon>
        <taxon>Sar</taxon>
        <taxon>Stramenopiles</taxon>
        <taxon>Oomycota</taxon>
        <taxon>Saprolegniomycetes</taxon>
        <taxon>Saprolegniales</taxon>
        <taxon>Achlyaceae</taxon>
        <taxon>Thraustotheca</taxon>
    </lineage>
</organism>
<comment type="caution">
    <text evidence="3">The sequence shown here is derived from an EMBL/GenBank/DDBJ whole genome shotgun (WGS) entry which is preliminary data.</text>
</comment>
<feature type="region of interest" description="Disordered" evidence="1">
    <location>
        <begin position="1"/>
        <end position="21"/>
    </location>
</feature>
<evidence type="ECO:0000313" key="4">
    <source>
        <dbReference type="Proteomes" id="UP000243217"/>
    </source>
</evidence>
<reference evidence="3 4" key="1">
    <citation type="journal article" date="2014" name="Genome Biol. Evol.">
        <title>The secreted proteins of Achlya hypogyna and Thraustotheca clavata identify the ancestral oomycete secretome and reveal gene acquisitions by horizontal gene transfer.</title>
        <authorList>
            <person name="Misner I."/>
            <person name="Blouin N."/>
            <person name="Leonard G."/>
            <person name="Richards T.A."/>
            <person name="Lane C.E."/>
        </authorList>
    </citation>
    <scope>NUCLEOTIDE SEQUENCE [LARGE SCALE GENOMIC DNA]</scope>
    <source>
        <strain evidence="3 4">ATCC 34112</strain>
    </source>
</reference>
<feature type="compositionally biased region" description="Basic and acidic residues" evidence="1">
    <location>
        <begin position="8"/>
        <end position="21"/>
    </location>
</feature>
<feature type="transmembrane region" description="Helical" evidence="2">
    <location>
        <begin position="891"/>
        <end position="913"/>
    </location>
</feature>
<feature type="transmembrane region" description="Helical" evidence="2">
    <location>
        <begin position="1492"/>
        <end position="1515"/>
    </location>
</feature>
<keyword evidence="2" id="KW-1133">Transmembrane helix</keyword>
<proteinExistence type="predicted"/>
<feature type="transmembrane region" description="Helical" evidence="2">
    <location>
        <begin position="756"/>
        <end position="778"/>
    </location>
</feature>
<dbReference type="OrthoDB" id="78800at2759"/>
<dbReference type="EMBL" id="JNBS01000311">
    <property type="protein sequence ID" value="OQS06729.1"/>
    <property type="molecule type" value="Genomic_DNA"/>
</dbReference>
<evidence type="ECO:0000256" key="1">
    <source>
        <dbReference type="SAM" id="MobiDB-lite"/>
    </source>
</evidence>
<name>A0A1W0A957_9STRA</name>
<evidence type="ECO:0000256" key="2">
    <source>
        <dbReference type="SAM" id="Phobius"/>
    </source>
</evidence>
<accession>A0A1W0A957</accession>
<feature type="transmembrane region" description="Helical" evidence="2">
    <location>
        <begin position="698"/>
        <end position="716"/>
    </location>
</feature>
<keyword evidence="2" id="KW-0812">Transmembrane</keyword>
<sequence>MMKIAVSNRDEPSNRAQVDEKPKTKGIVHLLSQKYPKAEATLGFFYIWLSLASGIVYLHLLNPSFSNDLWWANYNLSGHQAFLIDISNLVVASTPSGTFDLLAPEATMLKNYSESVSHTSVYDTYARHLILNELTTPEYAVTNLRTLSASWSMRMCTQMCWIDFNRTFEIAHTLGRQKRCATNYAHNGAMYMEAILRNIEWKKYITAWGNYFTVAMQSGLQESPQGRAWIAATSVALASTTIPQELVYWAANEITIFQLQWLTRWSTGISETMIIENALGWQQQYTIKNAPRATGPWTTLQFFWLPYNDIWVIDIMNRSSIRGTSNYFGANVSASVPPVDIQTWSGFASASIPLPPGLVKLYQNFRANLASAIAAHPNLALAIAGLSLPPLDPTPPTWAGSNMLYYGGNPMCYSGSGLSYVQQSYDFYDACTVQQKFTFNLDPPSLLFSLYVSQISPADSCALTTSVDCPTALTKAKEILSYLPPVPTDLINSALTQVQVKKVQFMQYASKNGAAVLLRQPMLNEAAWNLFGWICLFDWAEGKREVVSFEGDFATLPLMSNAYKGNHISTSGSGEKLPNATQAIFYLMAYTSVLLVGIGLLCTVFGALIKLQVIGKNLFLFNRVVGSVYIGRPILTVRGLTAIGLLSTSQIVLTQANGYSRFSFTPRHWIATLIITSEATWLTYMVNDVLLLFANRLTPIYAPFSCYVVWFVYFVLEMVDPVQIRGTINRVCHSTNMDFSLNCQSGTVQIGSSQRVLTLFAIQAIVLVVTFVLSWLWAFRKQKYVTPLDLQAPLLISGTSDSFMERREQNGMWNIDKVSSIMCGLIPLSLYGKAATFDLKLWLVIPDAAPDSVNKSYHCPSLGLTATKANNRLTSSKQFAKEKKQIHMVRASALFGLGFILASVAGSISYIIVSQVNLANDLSWATFNITGAHAFMATWFNEQLVLGANDATLRLDNSSIVQMTQFNSPTASVNSPFNFGAMMQYSELNSELTQIISALRNMDACDIPWVFTQYCYVDFDKHWSTASTAARETRCKAMVDNAAVYLESFLRNINSAKFRVCWGDSFDTAFGNELQKTLTGRDWLNNIVQLQSQPLLVVDEAKHWSGAGMATYTTQWQNYKRIGLINSYFIQNALDEKFAFTLQHLNGSYSFSTQSTFKMYWALGTDLQLVMMNSSGIGGKSLIRTSSNYAYLNQTVESIMVLNATINSPFTNIFTATRGSLGPFGSVDMFYVVPPAAALKGIRDVLGAIRSAVSSSLSAQADFFSIQPIDAVRPVPKSWLAMNTNSFGGSLLCPQTGDSGDQRLLSGLINLVSYSIACSGNGVYTQVQPNREYITLSALLSGIATATSVDTTDICNQDTGHVNHCVSYLDEAFSFIRQHIAHLDSVAATSAEVKTIVQAMNIELMQFTSVNSSSTMTILHNNILNPLDPAFHFFGWWYLCDWVFGAREVISFQGDKNTMNVLSEYLAPYSQDVLPWQFPTTLATYARSGCQYVTVVMICVSVLVFVYIVVSRGYVEGFNMMELNRVGAIVWIGRPLLFLRSMTAITLLSTGTLELQYSGYASSFVVESNPWYKTWLAASEVTWLVSVVNDITMIITQEYTSYFITPNSSSVWIICALLSQLQPVEHSATINRVCTLVQVDYQIVCTSATVTIGELSRFLLLIYIVLGCNVMSFLLVRVFLPIKPTLSSSSLFLAAGAKFLFLESKWTFDDIYYLDRASAVLNGILTWRWQSHIYAFDIKVWRILAIQLPPDMLNYSTDVEPSKFAIPLTD</sequence>
<feature type="transmembrane region" description="Helical" evidence="2">
    <location>
        <begin position="40"/>
        <end position="60"/>
    </location>
</feature>
<protein>
    <submittedName>
        <fullName evidence="3">Uncharacterized protein</fullName>
    </submittedName>
</protein>
<gene>
    <name evidence="3" type="ORF">THRCLA_20299</name>
</gene>
<keyword evidence="4" id="KW-1185">Reference proteome</keyword>
<evidence type="ECO:0000313" key="3">
    <source>
        <dbReference type="EMBL" id="OQS06729.1"/>
    </source>
</evidence>
<keyword evidence="2" id="KW-0472">Membrane</keyword>
<dbReference type="Proteomes" id="UP000243217">
    <property type="component" value="Unassembled WGS sequence"/>
</dbReference>
<feature type="transmembrane region" description="Helical" evidence="2">
    <location>
        <begin position="1658"/>
        <end position="1680"/>
    </location>
</feature>